<sequence length="703" mass="79396">MSWCVRVYHMLVMFTALATAHCATARPDPVKVSDTLSVVRELVSDHSKIAVELVEANLHSDLDFYPDHRGLYYRLVHNQVPVLNWSPLGLETDSQSFVSDLKIRDVQKSTFTHEYDLAHGKVSHVKKMAERFLLAVENPLGQKLTLEFVLQRDAVAFRYLVPGNGTVTIRRELTGFRLPAKSAGVMQQYQEASKVSPAYEYFYEKVKAGETDDGKASIRKIFQLLVGFTGLVIFGSDGWAMPALFETPEKKALLITEAGVDANHAAMHLTAKPSHNLYTLEWPSEKEGNGVGDSLPQGSLPYKTPYRTLLCCDLKTIFESTAITDLAAPLDKKFGGKLPAWVKPGKATWDWLSYVATGDAARQKEYIDAASQFGWQYTLIDANWNKWNNNNAEPVIKELVAYARERNVGLWLWYNSGGPTNSVTEEPRDALSEREVRRREFARLQKLGIKGVKIDFWQSDKQSMLQQYLDTLADAAEHQLMVNFHGSTMPKGWQRRYPNLMTMKAVKGAEWYQFPVFRGPNAHDSVYYAFTRNVMGPMDFTPLVFEQAYKQQKITYAHSLALSVIFESGVQHFADNADDIKKGFRKLTGEYPFVGAFLREVPAAWQETLLLEGNTDSHVVVARVHEGVWYVAGVNGTTSDIHIRQPFTFGVYGKYRAEWIREDGSGDTLRYTETELHTGGTQFIETVIRPRGGFVLKLTRVPG</sequence>
<feature type="domain" description="Glycosyl-hydrolase 97 C-terminal oligomerisation" evidence="6">
    <location>
        <begin position="605"/>
        <end position="698"/>
    </location>
</feature>
<dbReference type="InterPro" id="IPR013780">
    <property type="entry name" value="Glyco_hydro_b"/>
</dbReference>
<name>I4B3A2_TURPD</name>
<dbReference type="Pfam" id="PF14508">
    <property type="entry name" value="GH97_N"/>
    <property type="match status" value="1"/>
</dbReference>
<feature type="signal peptide" evidence="3">
    <location>
        <begin position="1"/>
        <end position="25"/>
    </location>
</feature>
<evidence type="ECO:0000259" key="5">
    <source>
        <dbReference type="Pfam" id="PF14508"/>
    </source>
</evidence>
<keyword evidence="1 7" id="KW-0378">Hydrolase</keyword>
<dbReference type="Gene3D" id="2.60.40.1180">
    <property type="entry name" value="Golgi alpha-mannosidase II"/>
    <property type="match status" value="1"/>
</dbReference>
<evidence type="ECO:0000259" key="6">
    <source>
        <dbReference type="Pfam" id="PF14509"/>
    </source>
</evidence>
<feature type="domain" description="Glycosyl-hydrolase 97 catalytic" evidence="4">
    <location>
        <begin position="359"/>
        <end position="506"/>
    </location>
</feature>
<protein>
    <submittedName>
        <fullName evidence="7">Glycoside hydrolase 97</fullName>
    </submittedName>
</protein>
<keyword evidence="8" id="KW-1185">Reference proteome</keyword>
<dbReference type="GO" id="GO:0016798">
    <property type="term" value="F:hydrolase activity, acting on glycosyl bonds"/>
    <property type="evidence" value="ECO:0007669"/>
    <property type="project" value="UniProtKB-KW"/>
</dbReference>
<organism evidence="7 8">
    <name type="scientific">Turneriella parva (strain ATCC BAA-1111 / DSM 21527 / NCTC 11395 / H)</name>
    <name type="common">Leptospira parva</name>
    <dbReference type="NCBI Taxonomy" id="869212"/>
    <lineage>
        <taxon>Bacteria</taxon>
        <taxon>Pseudomonadati</taxon>
        <taxon>Spirochaetota</taxon>
        <taxon>Spirochaetia</taxon>
        <taxon>Leptospirales</taxon>
        <taxon>Leptospiraceae</taxon>
        <taxon>Turneriella</taxon>
    </lineage>
</organism>
<dbReference type="Gene3D" id="3.20.20.70">
    <property type="entry name" value="Aldolase class I"/>
    <property type="match status" value="1"/>
</dbReference>
<keyword evidence="3" id="KW-0732">Signal</keyword>
<dbReference type="OrthoDB" id="57532at2"/>
<dbReference type="InterPro" id="IPR029483">
    <property type="entry name" value="GH97_C"/>
</dbReference>
<feature type="chain" id="PRO_5003685838" evidence="3">
    <location>
        <begin position="26"/>
        <end position="703"/>
    </location>
</feature>
<dbReference type="STRING" id="869212.Turpa_1111"/>
<dbReference type="EMBL" id="CP002959">
    <property type="protein sequence ID" value="AFM11759.1"/>
    <property type="molecule type" value="Genomic_DNA"/>
</dbReference>
<dbReference type="PANTHER" id="PTHR35803:SF2">
    <property type="entry name" value="RETAINING ALPHA-GALACTOSIDASE"/>
    <property type="match status" value="1"/>
</dbReference>
<dbReference type="PATRIC" id="fig|869212.3.peg.1093"/>
<evidence type="ECO:0000313" key="7">
    <source>
        <dbReference type="EMBL" id="AFM11759.1"/>
    </source>
</evidence>
<gene>
    <name evidence="7" type="ordered locus">Turpa_1111</name>
</gene>
<dbReference type="InterPro" id="IPR014718">
    <property type="entry name" value="GH-type_carb-bd"/>
</dbReference>
<feature type="domain" description="Glycosyl-hydrolase 97 N-terminal" evidence="5">
    <location>
        <begin position="68"/>
        <end position="329"/>
    </location>
</feature>
<dbReference type="SUPFAM" id="SSF51445">
    <property type="entry name" value="(Trans)glycosidases"/>
    <property type="match status" value="1"/>
</dbReference>
<dbReference type="InterPro" id="IPR017853">
    <property type="entry name" value="GH"/>
</dbReference>
<accession>I4B3A2</accession>
<evidence type="ECO:0000256" key="3">
    <source>
        <dbReference type="SAM" id="SignalP"/>
    </source>
</evidence>
<dbReference type="HOGENOM" id="CLU_011166_1_1_12"/>
<dbReference type="KEGG" id="tpx:Turpa_1111"/>
<evidence type="ECO:0000256" key="1">
    <source>
        <dbReference type="ARBA" id="ARBA00022801"/>
    </source>
</evidence>
<evidence type="ECO:0000313" key="8">
    <source>
        <dbReference type="Proteomes" id="UP000006048"/>
    </source>
</evidence>
<dbReference type="AlphaFoldDB" id="I4B3A2"/>
<dbReference type="Pfam" id="PF14509">
    <property type="entry name" value="GH97_C"/>
    <property type="match status" value="1"/>
</dbReference>
<dbReference type="Proteomes" id="UP000006048">
    <property type="component" value="Chromosome"/>
</dbReference>
<keyword evidence="2" id="KW-0326">Glycosidase</keyword>
<evidence type="ECO:0000256" key="2">
    <source>
        <dbReference type="ARBA" id="ARBA00023295"/>
    </source>
</evidence>
<dbReference type="InterPro" id="IPR013785">
    <property type="entry name" value="Aldolase_TIM"/>
</dbReference>
<proteinExistence type="predicted"/>
<dbReference type="GO" id="GO:0030246">
    <property type="term" value="F:carbohydrate binding"/>
    <property type="evidence" value="ECO:0007669"/>
    <property type="project" value="InterPro"/>
</dbReference>
<evidence type="ECO:0000259" key="4">
    <source>
        <dbReference type="Pfam" id="PF10566"/>
    </source>
</evidence>
<dbReference type="InterPro" id="IPR019563">
    <property type="entry name" value="GH97_catalytic"/>
</dbReference>
<dbReference type="Gene3D" id="2.70.98.10">
    <property type="match status" value="1"/>
</dbReference>
<reference evidence="7 8" key="1">
    <citation type="submission" date="2012-06" db="EMBL/GenBank/DDBJ databases">
        <title>The complete chromosome of genome of Turneriella parva DSM 21527.</title>
        <authorList>
            <consortium name="US DOE Joint Genome Institute (JGI-PGF)"/>
            <person name="Lucas S."/>
            <person name="Han J."/>
            <person name="Lapidus A."/>
            <person name="Bruce D."/>
            <person name="Goodwin L."/>
            <person name="Pitluck S."/>
            <person name="Peters L."/>
            <person name="Kyrpides N."/>
            <person name="Mavromatis K."/>
            <person name="Ivanova N."/>
            <person name="Mikhailova N."/>
            <person name="Chertkov O."/>
            <person name="Detter J.C."/>
            <person name="Tapia R."/>
            <person name="Han C."/>
            <person name="Land M."/>
            <person name="Hauser L."/>
            <person name="Markowitz V."/>
            <person name="Cheng J.-F."/>
            <person name="Hugenholtz P."/>
            <person name="Woyke T."/>
            <person name="Wu D."/>
            <person name="Gronow S."/>
            <person name="Wellnitz S."/>
            <person name="Brambilla E."/>
            <person name="Klenk H.-P."/>
            <person name="Eisen J.A."/>
        </authorList>
    </citation>
    <scope>NUCLEOTIDE SEQUENCE [LARGE SCALE GENOMIC DNA]</scope>
    <source>
        <strain evidence="8">ATCC BAA-1111 / DSM 21527 / NCTC 11395 / H</strain>
    </source>
</reference>
<dbReference type="PANTHER" id="PTHR35803">
    <property type="entry name" value="GLUCAN 1,4-ALPHA-GLUCOSIDASE SUSB-RELATED"/>
    <property type="match status" value="1"/>
</dbReference>
<dbReference type="InterPro" id="IPR052720">
    <property type="entry name" value="Glycosyl_hydrolase_97"/>
</dbReference>
<dbReference type="InterPro" id="IPR029486">
    <property type="entry name" value="GH97_N"/>
</dbReference>
<dbReference type="Pfam" id="PF10566">
    <property type="entry name" value="Glyco_hydro_97"/>
    <property type="match status" value="1"/>
</dbReference>
<dbReference type="RefSeq" id="WP_014802276.1">
    <property type="nucleotide sequence ID" value="NC_018020.1"/>
</dbReference>